<evidence type="ECO:0000313" key="4">
    <source>
        <dbReference type="Proteomes" id="UP001500620"/>
    </source>
</evidence>
<comment type="caution">
    <text evidence="3">The sequence shown here is derived from an EMBL/GenBank/DDBJ whole genome shotgun (WGS) entry which is preliminary data.</text>
</comment>
<keyword evidence="1" id="KW-0472">Membrane</keyword>
<keyword evidence="1" id="KW-0812">Transmembrane</keyword>
<reference evidence="4" key="1">
    <citation type="journal article" date="2019" name="Int. J. Syst. Evol. Microbiol.">
        <title>The Global Catalogue of Microorganisms (GCM) 10K type strain sequencing project: providing services to taxonomists for standard genome sequencing and annotation.</title>
        <authorList>
            <consortium name="The Broad Institute Genomics Platform"/>
            <consortium name="The Broad Institute Genome Sequencing Center for Infectious Disease"/>
            <person name="Wu L."/>
            <person name="Ma J."/>
        </authorList>
    </citation>
    <scope>NUCLEOTIDE SEQUENCE [LARGE SCALE GENOMIC DNA]</scope>
    <source>
        <strain evidence="4">JCM 17441</strain>
    </source>
</reference>
<feature type="transmembrane region" description="Helical" evidence="1">
    <location>
        <begin position="12"/>
        <end position="33"/>
    </location>
</feature>
<proteinExistence type="predicted"/>
<gene>
    <name evidence="3" type="ORF">GCM10022255_027520</name>
</gene>
<dbReference type="Proteomes" id="UP001500620">
    <property type="component" value="Unassembled WGS sequence"/>
</dbReference>
<feature type="transmembrane region" description="Helical" evidence="1">
    <location>
        <begin position="156"/>
        <end position="187"/>
    </location>
</feature>
<dbReference type="InterPro" id="IPR025196">
    <property type="entry name" value="DUF4126"/>
</dbReference>
<sequence length="211" mass="22415">MGVLESLTGLGLATSAGLNAYIPLLAIGLLARYTDLITLPSNWSWMENGWTLTIVAVLLAIEFVADKVPMIDHANDVIQTFVRPTAGGLAFGAASSSQTVTVSDPGSFFTSHQWVPIVVGGAISLGVHGMKAASRPVINATTVGFGAPVASTIEDFISVTLSVVAIVLPVVVLLFLLLMFLGFGWLMRRRKRHKEEKAAAKWAAAQGWRPS</sequence>
<accession>A0ABP8D649</accession>
<dbReference type="EMBL" id="BAABAT010000005">
    <property type="protein sequence ID" value="GAA4248255.1"/>
    <property type="molecule type" value="Genomic_DNA"/>
</dbReference>
<organism evidence="3 4">
    <name type="scientific">Dactylosporangium darangshiense</name>
    <dbReference type="NCBI Taxonomy" id="579108"/>
    <lineage>
        <taxon>Bacteria</taxon>
        <taxon>Bacillati</taxon>
        <taxon>Actinomycetota</taxon>
        <taxon>Actinomycetes</taxon>
        <taxon>Micromonosporales</taxon>
        <taxon>Micromonosporaceae</taxon>
        <taxon>Dactylosporangium</taxon>
    </lineage>
</organism>
<name>A0ABP8D649_9ACTN</name>
<feature type="domain" description="DUF4126" evidence="2">
    <location>
        <begin position="7"/>
        <end position="188"/>
    </location>
</feature>
<protein>
    <recommendedName>
        <fullName evidence="2">DUF4126 domain-containing protein</fullName>
    </recommendedName>
</protein>
<evidence type="ECO:0000313" key="3">
    <source>
        <dbReference type="EMBL" id="GAA4248255.1"/>
    </source>
</evidence>
<evidence type="ECO:0000256" key="1">
    <source>
        <dbReference type="SAM" id="Phobius"/>
    </source>
</evidence>
<dbReference type="Pfam" id="PF13548">
    <property type="entry name" value="DUF4126"/>
    <property type="match status" value="1"/>
</dbReference>
<keyword evidence="1" id="KW-1133">Transmembrane helix</keyword>
<evidence type="ECO:0000259" key="2">
    <source>
        <dbReference type="Pfam" id="PF13548"/>
    </source>
</evidence>
<feature type="transmembrane region" description="Helical" evidence="1">
    <location>
        <begin position="45"/>
        <end position="65"/>
    </location>
</feature>
<keyword evidence="4" id="KW-1185">Reference proteome</keyword>